<comment type="similarity">
    <text evidence="1">Belongs to the insulin family.</text>
</comment>
<dbReference type="PROSITE" id="PS00306">
    <property type="entry name" value="CASEIN_ALPHA_BETA"/>
    <property type="match status" value="1"/>
</dbReference>
<evidence type="ECO:0008006" key="4">
    <source>
        <dbReference type="Google" id="ProtNLM"/>
    </source>
</evidence>
<dbReference type="PROSITE" id="PS00262">
    <property type="entry name" value="INSULIN"/>
    <property type="match status" value="1"/>
</dbReference>
<dbReference type="InterPro" id="IPR036438">
    <property type="entry name" value="Insulin-like_sf"/>
</dbReference>
<dbReference type="SUPFAM" id="SSF56994">
    <property type="entry name" value="Insulin-like"/>
    <property type="match status" value="1"/>
</dbReference>
<evidence type="ECO:0000256" key="1">
    <source>
        <dbReference type="ARBA" id="ARBA00009034"/>
    </source>
</evidence>
<dbReference type="AlphaFoldDB" id="A0A0X3PPL2"/>
<evidence type="ECO:0000313" key="3">
    <source>
        <dbReference type="EMBL" id="JAP53883.1"/>
    </source>
</evidence>
<organism evidence="3">
    <name type="scientific">Schistocephalus solidus</name>
    <name type="common">Tapeworm</name>
    <dbReference type="NCBI Taxonomy" id="70667"/>
    <lineage>
        <taxon>Eukaryota</taxon>
        <taxon>Metazoa</taxon>
        <taxon>Spiralia</taxon>
        <taxon>Lophotrochozoa</taxon>
        <taxon>Platyhelminthes</taxon>
        <taxon>Cestoda</taxon>
        <taxon>Eucestoda</taxon>
        <taxon>Diphyllobothriidea</taxon>
        <taxon>Diphyllobothriidae</taxon>
        <taxon>Schistocephalus</taxon>
    </lineage>
</organism>
<reference evidence="3" key="1">
    <citation type="submission" date="2016-01" db="EMBL/GenBank/DDBJ databases">
        <title>Reference transcriptome for the parasite Schistocephalus solidus: insights into the molecular evolution of parasitism.</title>
        <authorList>
            <person name="Hebert F.O."/>
            <person name="Grambauer S."/>
            <person name="Barber I."/>
            <person name="Landry C.R."/>
            <person name="Aubin-Horth N."/>
        </authorList>
    </citation>
    <scope>NUCLEOTIDE SEQUENCE</scope>
</reference>
<sequence length="198" mass="21864">MDRQNSKQEVYVRRMVADCATTASRQPPSPALSSPLIQSCLTGSVIRSCYSICLQLLLLGCLVASAVATPLAVGKVDDVTTFSLRNALGSNPLVKAVRTESVHKSDALALDPRRIMCGYQLIANLKLQCGARGTYSPYDHGARVRRSLRMGYEQAHYRPRNPDDICALYLLYEPHSVITECCCRGCTRRYLDQFCAKG</sequence>
<dbReference type="EMBL" id="GEEE01009342">
    <property type="protein sequence ID" value="JAP53883.1"/>
    <property type="molecule type" value="Transcribed_RNA"/>
</dbReference>
<dbReference type="Gene3D" id="1.10.100.10">
    <property type="entry name" value="Insulin-like"/>
    <property type="match status" value="1"/>
</dbReference>
<dbReference type="InterPro" id="IPR031305">
    <property type="entry name" value="Casein_CS"/>
</dbReference>
<gene>
    <name evidence="3" type="ORF">TR124908</name>
</gene>
<proteinExistence type="inferred from homology"/>
<name>A0A0X3PPL2_SCHSO</name>
<keyword evidence="2" id="KW-0732">Signal</keyword>
<evidence type="ECO:0000256" key="2">
    <source>
        <dbReference type="ARBA" id="ARBA00022729"/>
    </source>
</evidence>
<accession>A0A0X3PPL2</accession>
<dbReference type="InterPro" id="IPR022353">
    <property type="entry name" value="Insulin_CS"/>
</dbReference>
<protein>
    <recommendedName>
        <fullName evidence="4">Insulin-like domain-containing protein</fullName>
    </recommendedName>
</protein>